<evidence type="ECO:0000256" key="9">
    <source>
        <dbReference type="ARBA" id="ARBA00022927"/>
    </source>
</evidence>
<evidence type="ECO:0000313" key="16">
    <source>
        <dbReference type="Proteomes" id="UP001156836"/>
    </source>
</evidence>
<keyword evidence="8" id="KW-1005">Bacterial flagellum biogenesis</keyword>
<dbReference type="PANTHER" id="PTHR30587:SF0">
    <property type="entry name" value="FLAGELLAR BIOSYNTHETIC PROTEIN FLIP"/>
    <property type="match status" value="1"/>
</dbReference>
<sequence length="229" mass="24894">MASAVGSAMDYANGTSYMRIVVLMTLLALVPILLISATAFTRILIVLSSVRMGLGMPETPSSSVIITLALCLTMFAMAPVGRSINEVALQPYLENKISSVDFIEKASVPLKKFMLAHTREADILLVDDLARGNDIEGTAETEHETLAKEPPLWQLVPAFMLSELRTAFQMAFMVLLPFLLVDLLVSVGLMSLGMMMVPPTTIALPLKILMFVLVDGWALIARSLVMGYS</sequence>
<keyword evidence="12" id="KW-0975">Bacterial flagellum</keyword>
<comment type="similarity">
    <text evidence="3">Belongs to the FliP/MopC/SpaP family.</text>
</comment>
<keyword evidence="6" id="KW-1003">Cell membrane</keyword>
<dbReference type="Proteomes" id="UP001156836">
    <property type="component" value="Unassembled WGS sequence"/>
</dbReference>
<accession>A0ABQ6BRG0</accession>
<evidence type="ECO:0000256" key="11">
    <source>
        <dbReference type="ARBA" id="ARBA00023136"/>
    </source>
</evidence>
<evidence type="ECO:0000256" key="10">
    <source>
        <dbReference type="ARBA" id="ARBA00022989"/>
    </source>
</evidence>
<keyword evidence="16" id="KW-1185">Reference proteome</keyword>
<proteinExistence type="inferred from homology"/>
<dbReference type="PRINTS" id="PR01302">
    <property type="entry name" value="TYPE3IMPPROT"/>
</dbReference>
<feature type="transmembrane region" description="Helical" evidence="14">
    <location>
        <begin position="61"/>
        <end position="80"/>
    </location>
</feature>
<feature type="transmembrane region" description="Helical" evidence="14">
    <location>
        <begin position="202"/>
        <end position="225"/>
    </location>
</feature>
<evidence type="ECO:0000256" key="12">
    <source>
        <dbReference type="ARBA" id="ARBA00023143"/>
    </source>
</evidence>
<keyword evidence="13" id="KW-1006">Bacterial flagellum protein export</keyword>
<dbReference type="PROSITE" id="PS01061">
    <property type="entry name" value="FLIP_2"/>
    <property type="match status" value="1"/>
</dbReference>
<protein>
    <recommendedName>
        <fullName evidence="4">Flagellar biosynthetic protein FliP</fullName>
    </recommendedName>
</protein>
<organism evidence="15 16">
    <name type="scientific">Chitiniphilus shinanonensis</name>
    <dbReference type="NCBI Taxonomy" id="553088"/>
    <lineage>
        <taxon>Bacteria</taxon>
        <taxon>Pseudomonadati</taxon>
        <taxon>Pseudomonadota</taxon>
        <taxon>Betaproteobacteria</taxon>
        <taxon>Neisseriales</taxon>
        <taxon>Chitinibacteraceae</taxon>
        <taxon>Chitiniphilus</taxon>
    </lineage>
</organism>
<feature type="transmembrane region" description="Helical" evidence="14">
    <location>
        <begin position="20"/>
        <end position="41"/>
    </location>
</feature>
<dbReference type="PANTHER" id="PTHR30587">
    <property type="entry name" value="FLAGELLAR BIOSYNTHETIC PROTEIN FLIP"/>
    <property type="match status" value="1"/>
</dbReference>
<keyword evidence="11 14" id="KW-0472">Membrane</keyword>
<keyword evidence="5" id="KW-0813">Transport</keyword>
<evidence type="ECO:0000256" key="6">
    <source>
        <dbReference type="ARBA" id="ARBA00022475"/>
    </source>
</evidence>
<evidence type="ECO:0000256" key="14">
    <source>
        <dbReference type="SAM" id="Phobius"/>
    </source>
</evidence>
<evidence type="ECO:0000256" key="5">
    <source>
        <dbReference type="ARBA" id="ARBA00022448"/>
    </source>
</evidence>
<evidence type="ECO:0000256" key="2">
    <source>
        <dbReference type="ARBA" id="ARBA00004651"/>
    </source>
</evidence>
<dbReference type="Pfam" id="PF00813">
    <property type="entry name" value="FliP"/>
    <property type="match status" value="1"/>
</dbReference>
<evidence type="ECO:0000256" key="3">
    <source>
        <dbReference type="ARBA" id="ARBA00006257"/>
    </source>
</evidence>
<evidence type="ECO:0000256" key="1">
    <source>
        <dbReference type="ARBA" id="ARBA00004117"/>
    </source>
</evidence>
<dbReference type="InterPro" id="IPR005838">
    <property type="entry name" value="T3SS_IM_P"/>
</dbReference>
<dbReference type="PRINTS" id="PR00951">
    <property type="entry name" value="FLGBIOSNFLIP"/>
</dbReference>
<evidence type="ECO:0000313" key="15">
    <source>
        <dbReference type="EMBL" id="GLS04386.1"/>
    </source>
</evidence>
<name>A0ABQ6BRG0_9NEIS</name>
<dbReference type="InterPro" id="IPR005837">
    <property type="entry name" value="FliP"/>
</dbReference>
<evidence type="ECO:0000256" key="4">
    <source>
        <dbReference type="ARBA" id="ARBA00021714"/>
    </source>
</evidence>
<evidence type="ECO:0000256" key="7">
    <source>
        <dbReference type="ARBA" id="ARBA00022692"/>
    </source>
</evidence>
<evidence type="ECO:0000256" key="13">
    <source>
        <dbReference type="ARBA" id="ARBA00023225"/>
    </source>
</evidence>
<keyword evidence="10 14" id="KW-1133">Transmembrane helix</keyword>
<dbReference type="EMBL" id="BSOZ01000017">
    <property type="protein sequence ID" value="GLS04386.1"/>
    <property type="molecule type" value="Genomic_DNA"/>
</dbReference>
<evidence type="ECO:0000256" key="8">
    <source>
        <dbReference type="ARBA" id="ARBA00022795"/>
    </source>
</evidence>
<comment type="subcellular location">
    <subcellularLocation>
        <location evidence="1">Bacterial flagellum basal body</location>
    </subcellularLocation>
    <subcellularLocation>
        <location evidence="2">Cell membrane</location>
        <topology evidence="2">Multi-pass membrane protein</topology>
    </subcellularLocation>
</comment>
<reference evidence="16" key="1">
    <citation type="journal article" date="2019" name="Int. J. Syst. Evol. Microbiol.">
        <title>The Global Catalogue of Microorganisms (GCM) 10K type strain sequencing project: providing services to taxonomists for standard genome sequencing and annotation.</title>
        <authorList>
            <consortium name="The Broad Institute Genomics Platform"/>
            <consortium name="The Broad Institute Genome Sequencing Center for Infectious Disease"/>
            <person name="Wu L."/>
            <person name="Ma J."/>
        </authorList>
    </citation>
    <scope>NUCLEOTIDE SEQUENCE [LARGE SCALE GENOMIC DNA]</scope>
    <source>
        <strain evidence="16">NBRC 104970</strain>
    </source>
</reference>
<keyword evidence="9" id="KW-0653">Protein transport</keyword>
<feature type="transmembrane region" description="Helical" evidence="14">
    <location>
        <begin position="170"/>
        <end position="196"/>
    </location>
</feature>
<comment type="caution">
    <text evidence="15">The sequence shown here is derived from an EMBL/GenBank/DDBJ whole genome shotgun (WGS) entry which is preliminary data.</text>
</comment>
<keyword evidence="7 14" id="KW-0812">Transmembrane</keyword>
<gene>
    <name evidence="15" type="ORF">GCM10007860_15330</name>
</gene>